<feature type="non-terminal residue" evidence="1">
    <location>
        <position position="1"/>
    </location>
</feature>
<proteinExistence type="predicted"/>
<evidence type="ECO:0008006" key="2">
    <source>
        <dbReference type="Google" id="ProtNLM"/>
    </source>
</evidence>
<reference evidence="1" key="1">
    <citation type="submission" date="2018-05" db="EMBL/GenBank/DDBJ databases">
        <authorList>
            <person name="Lanie J.A."/>
            <person name="Ng W.-L."/>
            <person name="Kazmierczak K.M."/>
            <person name="Andrzejewski T.M."/>
            <person name="Davidsen T.M."/>
            <person name="Wayne K.J."/>
            <person name="Tettelin H."/>
            <person name="Glass J.I."/>
            <person name="Rusch D."/>
            <person name="Podicherti R."/>
            <person name="Tsui H.-C.T."/>
            <person name="Winkler M.E."/>
        </authorList>
    </citation>
    <scope>NUCLEOTIDE SEQUENCE</scope>
</reference>
<dbReference type="EMBL" id="UINC01153100">
    <property type="protein sequence ID" value="SVD47634.1"/>
    <property type="molecule type" value="Genomic_DNA"/>
</dbReference>
<name>A0A382VMH4_9ZZZZ</name>
<gene>
    <name evidence="1" type="ORF">METZ01_LOCUS400488</name>
</gene>
<sequence length="132" mass="15044">VEKLSIQDASYRLNLSQAAIRDCIRNGELKASREAGPEGRRWMVEIPEAGWVDSFRASLNNLSASITPWWWPTAEMSGSVHYVEDIGIEEIEPLYLCGLKGQNVWDAKNHTLEDRCPKCTDIAKERELPLWD</sequence>
<organism evidence="1">
    <name type="scientific">marine metagenome</name>
    <dbReference type="NCBI Taxonomy" id="408172"/>
    <lineage>
        <taxon>unclassified sequences</taxon>
        <taxon>metagenomes</taxon>
        <taxon>ecological metagenomes</taxon>
    </lineage>
</organism>
<accession>A0A382VMH4</accession>
<dbReference type="AlphaFoldDB" id="A0A382VMH4"/>
<protein>
    <recommendedName>
        <fullName evidence="2">Helix-turn-helix domain-containing protein</fullName>
    </recommendedName>
</protein>
<evidence type="ECO:0000313" key="1">
    <source>
        <dbReference type="EMBL" id="SVD47634.1"/>
    </source>
</evidence>